<accession>A0A6A6FUD0</accession>
<proteinExistence type="predicted"/>
<dbReference type="EMBL" id="ML992663">
    <property type="protein sequence ID" value="KAF2216934.1"/>
    <property type="molecule type" value="Genomic_DNA"/>
</dbReference>
<dbReference type="AlphaFoldDB" id="A0A6A6FUD0"/>
<protein>
    <submittedName>
        <fullName evidence="1">Uncharacterized protein</fullName>
    </submittedName>
</protein>
<keyword evidence="2" id="KW-1185">Reference proteome</keyword>
<evidence type="ECO:0000313" key="1">
    <source>
        <dbReference type="EMBL" id="KAF2216934.1"/>
    </source>
</evidence>
<gene>
    <name evidence="1" type="ORF">CERZMDRAFT_89734</name>
</gene>
<organism evidence="1 2">
    <name type="scientific">Cercospora zeae-maydis SCOH1-5</name>
    <dbReference type="NCBI Taxonomy" id="717836"/>
    <lineage>
        <taxon>Eukaryota</taxon>
        <taxon>Fungi</taxon>
        <taxon>Dikarya</taxon>
        <taxon>Ascomycota</taxon>
        <taxon>Pezizomycotina</taxon>
        <taxon>Dothideomycetes</taxon>
        <taxon>Dothideomycetidae</taxon>
        <taxon>Mycosphaerellales</taxon>
        <taxon>Mycosphaerellaceae</taxon>
        <taxon>Cercospora</taxon>
    </lineage>
</organism>
<evidence type="ECO:0000313" key="2">
    <source>
        <dbReference type="Proteomes" id="UP000799539"/>
    </source>
</evidence>
<name>A0A6A6FUD0_9PEZI</name>
<reference evidence="1" key="1">
    <citation type="journal article" date="2020" name="Stud. Mycol.">
        <title>101 Dothideomycetes genomes: a test case for predicting lifestyles and emergence of pathogens.</title>
        <authorList>
            <person name="Haridas S."/>
            <person name="Albert R."/>
            <person name="Binder M."/>
            <person name="Bloem J."/>
            <person name="Labutti K."/>
            <person name="Salamov A."/>
            <person name="Andreopoulos B."/>
            <person name="Baker S."/>
            <person name="Barry K."/>
            <person name="Bills G."/>
            <person name="Bluhm B."/>
            <person name="Cannon C."/>
            <person name="Castanera R."/>
            <person name="Culley D."/>
            <person name="Daum C."/>
            <person name="Ezra D."/>
            <person name="Gonzalez J."/>
            <person name="Henrissat B."/>
            <person name="Kuo A."/>
            <person name="Liang C."/>
            <person name="Lipzen A."/>
            <person name="Lutzoni F."/>
            <person name="Magnuson J."/>
            <person name="Mondo S."/>
            <person name="Nolan M."/>
            <person name="Ohm R."/>
            <person name="Pangilinan J."/>
            <person name="Park H.-J."/>
            <person name="Ramirez L."/>
            <person name="Alfaro M."/>
            <person name="Sun H."/>
            <person name="Tritt A."/>
            <person name="Yoshinaga Y."/>
            <person name="Zwiers L.-H."/>
            <person name="Turgeon B."/>
            <person name="Goodwin S."/>
            <person name="Spatafora J."/>
            <person name="Crous P."/>
            <person name="Grigoriev I."/>
        </authorList>
    </citation>
    <scope>NUCLEOTIDE SEQUENCE</scope>
    <source>
        <strain evidence="1">SCOH1-5</strain>
    </source>
</reference>
<dbReference type="Proteomes" id="UP000799539">
    <property type="component" value="Unassembled WGS sequence"/>
</dbReference>
<sequence>MPDDHPSGILTQSRANHARATVRELTLDTPPYNIGIARTAPDLTARVRFSPNTLRPSPMQSIKFSLIRTSRDGSRYLSSSTCPTTYHRAIGLCMLP</sequence>